<reference evidence="15 16" key="1">
    <citation type="submission" date="2016-11" db="EMBL/GenBank/DDBJ databases">
        <authorList>
            <person name="Jaros S."/>
            <person name="Januszkiewicz K."/>
            <person name="Wedrychowicz H."/>
        </authorList>
    </citation>
    <scope>NUCLEOTIDE SEQUENCE [LARGE SCALE GENOMIC DNA]</scope>
    <source>
        <strain evidence="15 16">KHT3</strain>
    </source>
</reference>
<evidence type="ECO:0000256" key="12">
    <source>
        <dbReference type="SAM" id="SignalP"/>
    </source>
</evidence>
<dbReference type="Gene3D" id="2.170.130.10">
    <property type="entry name" value="TonB-dependent receptor, plug domain"/>
    <property type="match status" value="1"/>
</dbReference>
<keyword evidence="3 10" id="KW-1134">Transmembrane beta strand</keyword>
<keyword evidence="2 10" id="KW-0813">Transport</keyword>
<protein>
    <submittedName>
        <fullName evidence="15">Iron complex outermembrane recepter protein</fullName>
    </submittedName>
</protein>
<evidence type="ECO:0000256" key="11">
    <source>
        <dbReference type="RuleBase" id="RU003357"/>
    </source>
</evidence>
<dbReference type="Gene3D" id="2.40.170.20">
    <property type="entry name" value="TonB-dependent receptor, beta-barrel domain"/>
    <property type="match status" value="1"/>
</dbReference>
<keyword evidence="6 11" id="KW-0798">TonB box</keyword>
<dbReference type="GO" id="GO:0009279">
    <property type="term" value="C:cell outer membrane"/>
    <property type="evidence" value="ECO:0007669"/>
    <property type="project" value="UniProtKB-SubCell"/>
</dbReference>
<dbReference type="AlphaFoldDB" id="A0A1M6XER2"/>
<keyword evidence="8" id="KW-0675">Receptor</keyword>
<feature type="domain" description="TonB-dependent receptor plug" evidence="14">
    <location>
        <begin position="128"/>
        <end position="236"/>
    </location>
</feature>
<dbReference type="InterPro" id="IPR039426">
    <property type="entry name" value="TonB-dep_rcpt-like"/>
</dbReference>
<dbReference type="SUPFAM" id="SSF48452">
    <property type="entry name" value="TPR-like"/>
    <property type="match status" value="1"/>
</dbReference>
<dbReference type="InterPro" id="IPR011990">
    <property type="entry name" value="TPR-like_helical_dom_sf"/>
</dbReference>
<gene>
    <name evidence="15" type="ORF">SAMN05216463_12022</name>
</gene>
<dbReference type="InterPro" id="IPR036942">
    <property type="entry name" value="Beta-barrel_TonB_sf"/>
</dbReference>
<evidence type="ECO:0000259" key="14">
    <source>
        <dbReference type="Pfam" id="PF07715"/>
    </source>
</evidence>
<evidence type="ECO:0000256" key="6">
    <source>
        <dbReference type="ARBA" id="ARBA00023077"/>
    </source>
</evidence>
<comment type="subcellular location">
    <subcellularLocation>
        <location evidence="1 10">Cell outer membrane</location>
        <topology evidence="1 10">Multi-pass membrane protein</topology>
    </subcellularLocation>
</comment>
<dbReference type="EMBL" id="FRBD01000020">
    <property type="protein sequence ID" value="SHL04403.1"/>
    <property type="molecule type" value="Genomic_DNA"/>
</dbReference>
<dbReference type="GO" id="GO:0015344">
    <property type="term" value="F:siderophore uptake transmembrane transporter activity"/>
    <property type="evidence" value="ECO:0007669"/>
    <property type="project" value="TreeGrafter"/>
</dbReference>
<evidence type="ECO:0000256" key="4">
    <source>
        <dbReference type="ARBA" id="ARBA00022692"/>
    </source>
</evidence>
<dbReference type="InterPro" id="IPR012910">
    <property type="entry name" value="Plug_dom"/>
</dbReference>
<evidence type="ECO:0000256" key="2">
    <source>
        <dbReference type="ARBA" id="ARBA00022448"/>
    </source>
</evidence>
<evidence type="ECO:0000256" key="10">
    <source>
        <dbReference type="PROSITE-ProRule" id="PRU01360"/>
    </source>
</evidence>
<dbReference type="InterPro" id="IPR037066">
    <property type="entry name" value="Plug_dom_sf"/>
</dbReference>
<dbReference type="Gene3D" id="1.25.40.10">
    <property type="entry name" value="Tetratricopeptide repeat domain"/>
    <property type="match status" value="1"/>
</dbReference>
<dbReference type="InterPro" id="IPR000531">
    <property type="entry name" value="Beta-barrel_TonB"/>
</dbReference>
<keyword evidence="7 10" id="KW-0472">Membrane</keyword>
<evidence type="ECO:0000256" key="7">
    <source>
        <dbReference type="ARBA" id="ARBA00023136"/>
    </source>
</evidence>
<evidence type="ECO:0000259" key="13">
    <source>
        <dbReference type="Pfam" id="PF00593"/>
    </source>
</evidence>
<feature type="chain" id="PRO_5013042515" evidence="12">
    <location>
        <begin position="21"/>
        <end position="788"/>
    </location>
</feature>
<proteinExistence type="inferred from homology"/>
<keyword evidence="5 12" id="KW-0732">Signal</keyword>
<dbReference type="SUPFAM" id="SSF56935">
    <property type="entry name" value="Porins"/>
    <property type="match status" value="1"/>
</dbReference>
<evidence type="ECO:0000256" key="1">
    <source>
        <dbReference type="ARBA" id="ARBA00004571"/>
    </source>
</evidence>
<dbReference type="GO" id="GO:0044718">
    <property type="term" value="P:siderophore transmembrane transport"/>
    <property type="evidence" value="ECO:0007669"/>
    <property type="project" value="TreeGrafter"/>
</dbReference>
<dbReference type="OrthoDB" id="1109239at2"/>
<evidence type="ECO:0000313" key="15">
    <source>
        <dbReference type="EMBL" id="SHL04403.1"/>
    </source>
</evidence>
<dbReference type="PROSITE" id="PS52016">
    <property type="entry name" value="TONB_DEPENDENT_REC_3"/>
    <property type="match status" value="1"/>
</dbReference>
<name>A0A1M6XER2_XYLRU</name>
<evidence type="ECO:0000256" key="9">
    <source>
        <dbReference type="ARBA" id="ARBA00023237"/>
    </source>
</evidence>
<dbReference type="Proteomes" id="UP000184130">
    <property type="component" value="Unassembled WGS sequence"/>
</dbReference>
<evidence type="ECO:0000313" key="16">
    <source>
        <dbReference type="Proteomes" id="UP000184130"/>
    </source>
</evidence>
<feature type="domain" description="TonB-dependent receptor-like beta-barrel" evidence="13">
    <location>
        <begin position="329"/>
        <end position="758"/>
    </location>
</feature>
<comment type="similarity">
    <text evidence="10 11">Belongs to the TonB-dependent receptor family.</text>
</comment>
<feature type="signal peptide" evidence="12">
    <location>
        <begin position="1"/>
        <end position="20"/>
    </location>
</feature>
<evidence type="ECO:0000256" key="5">
    <source>
        <dbReference type="ARBA" id="ARBA00022729"/>
    </source>
</evidence>
<sequence length="788" mass="89917">MKKSLYLIILLVAIQLQVHAQNESMRQIYDQAESEYRLGRLNQAIDLLQTHINNFQGNLKQNVYRLMSLCYLAQDSLRQSEDYAEQLLKENPYYTSVQDPIRFEDIINRLKSGTRATITTASNQAETLDEVPVPVILITQEMIKDIGAKNLLEVLTAYVPGITIIESTTELNFAMRGVYKSGQQSVLIMVDGHRINSYSTHTATPDYSINLEKVKQIEVLRGPASSLYGNVALTGVINIITKDGHDIDGVKMSYGMGNYKQNKANVIFGKHYADFDVTGWASLYTSNGETYFETAEESHGLIPLNGDVILHRFSKKPSIDLGFRFKWNDFYAFYTYQYAKQAPSYSLDVFQAPYSYDKYELFNGQSPGHSHSSHKGELGYQKTFGNLNLKASLCYDADVNNNYDIAGDIIPPVMGFNIEGVDTIIYPTVGCYQIMTWNDYHFEGNISASYNYSINGNKGSILLGGQYEKYELIDNVLNLGWNFNHILWTTNEDNAYMKTGSENGLSSFFQIKQTYKNFIFNVGLRYDRKKRFNNNTKEALSPRLAIIYARNKWNMKFSFNRAFVDASYFMRSNILPTYKGAEDLSPEYMNSFQYTFDYHFNPELNYEVNFFYNDMKDIIYYNSATSAEGNAYSNAGSYKACGIENVLKYQTSSFRGTLNATWQHAISAENYVTTGHRVNNVPKLSYNIILAKRIFERNDHGLWLHANVQGTSEQISYVSAFPGMENDEYIDIPARIIAGCGFDYKWKNLAISANVHNLFNKQYQQGGTSRSPIKQNSRWFLGTITLTL</sequence>
<dbReference type="Pfam" id="PF00593">
    <property type="entry name" value="TonB_dep_Rec_b-barrel"/>
    <property type="match status" value="1"/>
</dbReference>
<evidence type="ECO:0000256" key="8">
    <source>
        <dbReference type="ARBA" id="ARBA00023170"/>
    </source>
</evidence>
<accession>A0A1M6XER2</accession>
<keyword evidence="9 10" id="KW-0998">Cell outer membrane</keyword>
<dbReference type="RefSeq" id="WP_073210230.1">
    <property type="nucleotide sequence ID" value="NZ_FRBD01000020.1"/>
</dbReference>
<dbReference type="PANTHER" id="PTHR30069:SF29">
    <property type="entry name" value="HEMOGLOBIN AND HEMOGLOBIN-HAPTOGLOBIN-BINDING PROTEIN 1-RELATED"/>
    <property type="match status" value="1"/>
</dbReference>
<evidence type="ECO:0000256" key="3">
    <source>
        <dbReference type="ARBA" id="ARBA00022452"/>
    </source>
</evidence>
<dbReference type="PANTHER" id="PTHR30069">
    <property type="entry name" value="TONB-DEPENDENT OUTER MEMBRANE RECEPTOR"/>
    <property type="match status" value="1"/>
</dbReference>
<dbReference type="Pfam" id="PF07715">
    <property type="entry name" value="Plug"/>
    <property type="match status" value="1"/>
</dbReference>
<organism evidence="15 16">
    <name type="scientific">Xylanibacter ruminicola</name>
    <name type="common">Prevotella ruminicola</name>
    <dbReference type="NCBI Taxonomy" id="839"/>
    <lineage>
        <taxon>Bacteria</taxon>
        <taxon>Pseudomonadati</taxon>
        <taxon>Bacteroidota</taxon>
        <taxon>Bacteroidia</taxon>
        <taxon>Bacteroidales</taxon>
        <taxon>Prevotellaceae</taxon>
        <taxon>Xylanibacter</taxon>
    </lineage>
</organism>
<keyword evidence="4 10" id="KW-0812">Transmembrane</keyword>